<evidence type="ECO:0000256" key="4">
    <source>
        <dbReference type="ARBA" id="ARBA00023143"/>
    </source>
</evidence>
<dbReference type="InterPro" id="IPR006299">
    <property type="entry name" value="FlgC"/>
</dbReference>
<evidence type="ECO:0000256" key="2">
    <source>
        <dbReference type="ARBA" id="ARBA00009677"/>
    </source>
</evidence>
<comment type="subcellular location">
    <subcellularLocation>
        <location evidence="1 6">Bacterial flagellum basal body</location>
    </subcellularLocation>
</comment>
<dbReference type="AlphaFoldDB" id="A0A078KIT2"/>
<keyword evidence="9" id="KW-0969">Cilium</keyword>
<dbReference type="Pfam" id="PF00460">
    <property type="entry name" value="Flg_bb_rod"/>
    <property type="match status" value="1"/>
</dbReference>
<dbReference type="InterPro" id="IPR001444">
    <property type="entry name" value="Flag_bb_rod_N"/>
</dbReference>
<evidence type="ECO:0000313" key="10">
    <source>
        <dbReference type="Proteomes" id="UP000032431"/>
    </source>
</evidence>
<dbReference type="PANTHER" id="PTHR30435:SF2">
    <property type="entry name" value="FLAGELLAR BASAL-BODY ROD PROTEIN FLGC"/>
    <property type="match status" value="1"/>
</dbReference>
<dbReference type="GO" id="GO:0071978">
    <property type="term" value="P:bacterial-type flagellum-dependent swarming motility"/>
    <property type="evidence" value="ECO:0007669"/>
    <property type="project" value="TreeGrafter"/>
</dbReference>
<dbReference type="Pfam" id="PF06429">
    <property type="entry name" value="Flg_bbr_C"/>
    <property type="match status" value="1"/>
</dbReference>
<evidence type="ECO:0000256" key="1">
    <source>
        <dbReference type="ARBA" id="ARBA00004117"/>
    </source>
</evidence>
<dbReference type="HOGENOM" id="CLU_123272_0_0_9"/>
<dbReference type="InterPro" id="IPR010930">
    <property type="entry name" value="Flg_bb/hook_C_dom"/>
</dbReference>
<keyword evidence="10" id="KW-1185">Reference proteome</keyword>
<comment type="subunit">
    <text evidence="5 6">The basal body constitutes a major portion of the flagellar organelle and consists of four rings (L,P,S, and M) mounted on a central rod. The rod consists of about 26 subunits of FlgG in the distal portion, and FlgB, FlgC and FlgF are thought to build up the proximal portion of the rod with about 6 subunits each.</text>
</comment>
<dbReference type="STRING" id="29343.CCDG5_0352"/>
<dbReference type="KEGG" id="ccel:CCDG5_0352"/>
<dbReference type="OrthoDB" id="9794148at2"/>
<protein>
    <recommendedName>
        <fullName evidence="3 6">Flagellar basal-body rod protein FlgC</fullName>
    </recommendedName>
</protein>
<reference evidence="10" key="1">
    <citation type="submission" date="2014-07" db="EMBL/GenBank/DDBJ databases">
        <authorList>
            <person name="Wibberg D."/>
        </authorList>
    </citation>
    <scope>NUCLEOTIDE SEQUENCE [LARGE SCALE GENOMIC DNA]</scope>
    <source>
        <strain evidence="10">DG5</strain>
    </source>
</reference>
<evidence type="ECO:0000259" key="8">
    <source>
        <dbReference type="Pfam" id="PF06429"/>
    </source>
</evidence>
<dbReference type="EMBL" id="LM995447">
    <property type="protein sequence ID" value="CDZ23491.1"/>
    <property type="molecule type" value="Genomic_DNA"/>
</dbReference>
<comment type="similarity">
    <text evidence="2">Belongs to the flagella basal body rod proteins family.</text>
</comment>
<feature type="domain" description="Flagellar basal-body/hook protein C-terminal" evidence="8">
    <location>
        <begin position="96"/>
        <end position="138"/>
    </location>
</feature>
<organism evidence="9 10">
    <name type="scientific">[Clostridium] cellulosi</name>
    <dbReference type="NCBI Taxonomy" id="29343"/>
    <lineage>
        <taxon>Bacteria</taxon>
        <taxon>Bacillati</taxon>
        <taxon>Bacillota</taxon>
        <taxon>Clostridia</taxon>
        <taxon>Eubacteriales</taxon>
        <taxon>Oscillospiraceae</taxon>
        <taxon>Oscillospiraceae incertae sedis</taxon>
    </lineage>
</organism>
<sequence>MFLNSLNISGSGLTAQRLRMDVISQNLANVDTTNGPNGEPYRRKTVTLTERTQTTFSGYLDKLEGQPGGVEVSEIGEDPTDFKLKYDPGNPDADEQGYVHLPNVDTVTEMTDLMEASKSYSANIMAFNAVKGMAVTALEIGK</sequence>
<evidence type="ECO:0000256" key="3">
    <source>
        <dbReference type="ARBA" id="ARBA00017941"/>
    </source>
</evidence>
<evidence type="ECO:0000256" key="5">
    <source>
        <dbReference type="ARBA" id="ARBA00025933"/>
    </source>
</evidence>
<dbReference type="PANTHER" id="PTHR30435">
    <property type="entry name" value="FLAGELLAR PROTEIN"/>
    <property type="match status" value="1"/>
</dbReference>
<evidence type="ECO:0000313" key="9">
    <source>
        <dbReference type="EMBL" id="CDZ23491.1"/>
    </source>
</evidence>
<keyword evidence="9" id="KW-0966">Cell projection</keyword>
<proteinExistence type="inferred from homology"/>
<dbReference type="GO" id="GO:0030694">
    <property type="term" value="C:bacterial-type flagellum basal body, rod"/>
    <property type="evidence" value="ECO:0007669"/>
    <property type="project" value="UniProtKB-UniRule"/>
</dbReference>
<dbReference type="Proteomes" id="UP000032431">
    <property type="component" value="Chromosome I"/>
</dbReference>
<dbReference type="NCBIfam" id="TIGR01395">
    <property type="entry name" value="FlgC"/>
    <property type="match status" value="1"/>
</dbReference>
<evidence type="ECO:0000259" key="7">
    <source>
        <dbReference type="Pfam" id="PF00460"/>
    </source>
</evidence>
<name>A0A078KIT2_9FIRM</name>
<keyword evidence="4 6" id="KW-0975">Bacterial flagellum</keyword>
<dbReference type="PATRIC" id="fig|29343.3.peg.368"/>
<accession>A0A078KIT2</accession>
<gene>
    <name evidence="9" type="ORF">CCDG5_0352</name>
</gene>
<evidence type="ECO:0000256" key="6">
    <source>
        <dbReference type="RuleBase" id="RU362062"/>
    </source>
</evidence>
<keyword evidence="9" id="KW-0282">Flagellum</keyword>
<feature type="domain" description="Flagellar basal body rod protein N-terminal" evidence="7">
    <location>
        <begin position="6"/>
        <end position="34"/>
    </location>
</feature>